<dbReference type="EMBL" id="MSYM01000001">
    <property type="protein sequence ID" value="OLP08679.1"/>
    <property type="molecule type" value="Genomic_DNA"/>
</dbReference>
<organism evidence="2 3">
    <name type="scientific">Rhodoferax antarcticus ANT.BR</name>
    <dbReference type="NCBI Taxonomy" id="1111071"/>
    <lineage>
        <taxon>Bacteria</taxon>
        <taxon>Pseudomonadati</taxon>
        <taxon>Pseudomonadota</taxon>
        <taxon>Betaproteobacteria</taxon>
        <taxon>Burkholderiales</taxon>
        <taxon>Comamonadaceae</taxon>
        <taxon>Rhodoferax</taxon>
    </lineage>
</organism>
<comment type="caution">
    <text evidence="2">The sequence shown here is derived from an EMBL/GenBank/DDBJ whole genome shotgun (WGS) entry which is preliminary data.</text>
</comment>
<dbReference type="Proteomes" id="UP000185911">
    <property type="component" value="Unassembled WGS sequence"/>
</dbReference>
<reference evidence="2 3" key="1">
    <citation type="submission" date="2017-01" db="EMBL/GenBank/DDBJ databases">
        <title>Genome sequence of Rhodoferax antarcticus ANT.BR, a psychrophilic purple nonsulfur bacterium from an Antarctic microbial mat.</title>
        <authorList>
            <person name="Baker J."/>
            <person name="Riester C."/>
            <person name="Skinner B."/>
            <person name="Newell A."/>
            <person name="Swingley W."/>
            <person name="Madigan M."/>
            <person name="Jung D."/>
            <person name="Asao M."/>
            <person name="Chen M."/>
            <person name="Loughlin P."/>
            <person name="Pan H."/>
            <person name="Lin S."/>
            <person name="Li N."/>
            <person name="Shaw J."/>
            <person name="Prado M."/>
            <person name="Sherman C."/>
            <person name="Li X."/>
            <person name="Tang J."/>
            <person name="Blankenship R."/>
            <person name="Zhao T."/>
            <person name="Touchman J."/>
            <person name="Sattley M."/>
        </authorList>
    </citation>
    <scope>NUCLEOTIDE SEQUENCE [LARGE SCALE GENOMIC DNA]</scope>
    <source>
        <strain evidence="2 3">ANT.BR</strain>
    </source>
</reference>
<evidence type="ECO:0000313" key="3">
    <source>
        <dbReference type="Proteomes" id="UP000185911"/>
    </source>
</evidence>
<feature type="region of interest" description="Disordered" evidence="1">
    <location>
        <begin position="1"/>
        <end position="22"/>
    </location>
</feature>
<evidence type="ECO:0000256" key="1">
    <source>
        <dbReference type="SAM" id="MobiDB-lite"/>
    </source>
</evidence>
<protein>
    <submittedName>
        <fullName evidence="2">Uncharacterized protein</fullName>
    </submittedName>
</protein>
<proteinExistence type="predicted"/>
<gene>
    <name evidence="2" type="ORF">BLL52_0287</name>
</gene>
<dbReference type="AlphaFoldDB" id="A0A1Q8YL51"/>
<accession>A0A1Q8YL51</accession>
<evidence type="ECO:0000313" key="2">
    <source>
        <dbReference type="EMBL" id="OLP08679.1"/>
    </source>
</evidence>
<sequence>MNHPRSACGAPPSIRRHQPPGNASAAVFLTRVGPAVQNLDIYAN</sequence>
<name>A0A1Q8YL51_9BURK</name>
<keyword evidence="3" id="KW-1185">Reference proteome</keyword>